<feature type="domain" description="HotDog ACOT-type" evidence="4">
    <location>
        <begin position="79"/>
        <end position="191"/>
    </location>
</feature>
<keyword evidence="1" id="KW-0378">Hydrolase</keyword>
<proteinExistence type="predicted"/>
<dbReference type="InterPro" id="IPR006683">
    <property type="entry name" value="Thioestr_dom"/>
</dbReference>
<evidence type="ECO:0000256" key="3">
    <source>
        <dbReference type="SAM" id="Phobius"/>
    </source>
</evidence>
<dbReference type="CDD" id="cd03442">
    <property type="entry name" value="BFIT_BACH"/>
    <property type="match status" value="2"/>
</dbReference>
<gene>
    <name evidence="5" type="ORF">SeLEV6574_g00112</name>
</gene>
<dbReference type="InterPro" id="IPR040170">
    <property type="entry name" value="Cytosol_ACT"/>
</dbReference>
<organism evidence="5 6">
    <name type="scientific">Synchytrium endobioticum</name>
    <dbReference type="NCBI Taxonomy" id="286115"/>
    <lineage>
        <taxon>Eukaryota</taxon>
        <taxon>Fungi</taxon>
        <taxon>Fungi incertae sedis</taxon>
        <taxon>Chytridiomycota</taxon>
        <taxon>Chytridiomycota incertae sedis</taxon>
        <taxon>Chytridiomycetes</taxon>
        <taxon>Synchytriales</taxon>
        <taxon>Synchytriaceae</taxon>
        <taxon>Synchytrium</taxon>
    </lineage>
</organism>
<dbReference type="GO" id="GO:0052816">
    <property type="term" value="F:long-chain fatty acyl-CoA hydrolase activity"/>
    <property type="evidence" value="ECO:0007669"/>
    <property type="project" value="TreeGrafter"/>
</dbReference>
<protein>
    <recommendedName>
        <fullName evidence="4">HotDog ACOT-type domain-containing protein</fullName>
    </recommendedName>
</protein>
<evidence type="ECO:0000259" key="4">
    <source>
        <dbReference type="PROSITE" id="PS51770"/>
    </source>
</evidence>
<dbReference type="SUPFAM" id="SSF54637">
    <property type="entry name" value="Thioesterase/thiol ester dehydrase-isomerase"/>
    <property type="match status" value="2"/>
</dbReference>
<dbReference type="GO" id="GO:0006637">
    <property type="term" value="P:acyl-CoA metabolic process"/>
    <property type="evidence" value="ECO:0007669"/>
    <property type="project" value="TreeGrafter"/>
</dbReference>
<keyword evidence="3" id="KW-1133">Transmembrane helix</keyword>
<dbReference type="Gene3D" id="3.10.129.10">
    <property type="entry name" value="Hotdog Thioesterase"/>
    <property type="match status" value="2"/>
</dbReference>
<name>A0A507DJ29_9FUNG</name>
<feature type="transmembrane region" description="Helical" evidence="3">
    <location>
        <begin position="12"/>
        <end position="30"/>
    </location>
</feature>
<dbReference type="EMBL" id="QEAM01000002">
    <property type="protein sequence ID" value="TPX51709.1"/>
    <property type="molecule type" value="Genomic_DNA"/>
</dbReference>
<sequence length="413" mass="45312">MDIWNLPRRLLNIWIVLVASMLSVCIKALSTVERGLISRKSSAQRVLKDTPSTSFLKNASTFVKSDPSSIVKIEARPAKLSRTIISQIVAPQFCDQRGIAYGGAVMSWVDITAGIAAKKHSDLLVVTASLDSVAFAAPLCEGEIVNVRASVNRSWKTSMEVGVRVEAENPISNVKRFCCHAYLTFVGLKSLGEPTQVPPVTPETDSERRRFEEADARRNKRYARRKEAPPIEPIKIRRSDMTIDTPSSSSRRSSIYNGETSRPTGKVVCESYSETSRIVFPGHANSAQVLFGGQMVLYMEQVGAIAASRHAESLVVTASIDSLNFIRSAQIGDVLTIRAIVTAAFTHSVEVYVTCETESGITNDGYLTLVAVDGNGGLVKVPELICESEEEKVRHSNAWKRRAQRLEARAALR</sequence>
<dbReference type="PANTHER" id="PTHR11049">
    <property type="entry name" value="ACYL COENZYME A THIOESTER HYDROLASE"/>
    <property type="match status" value="1"/>
</dbReference>
<dbReference type="InterPro" id="IPR033120">
    <property type="entry name" value="HOTDOG_ACOT"/>
</dbReference>
<dbReference type="PROSITE" id="PS51770">
    <property type="entry name" value="HOTDOG_ACOT"/>
    <property type="match status" value="2"/>
</dbReference>
<accession>A0A507DJ29</accession>
<dbReference type="GO" id="GO:0005737">
    <property type="term" value="C:cytoplasm"/>
    <property type="evidence" value="ECO:0007669"/>
    <property type="project" value="TreeGrafter"/>
</dbReference>
<dbReference type="AlphaFoldDB" id="A0A507DJ29"/>
<evidence type="ECO:0000256" key="2">
    <source>
        <dbReference type="SAM" id="MobiDB-lite"/>
    </source>
</evidence>
<dbReference type="Pfam" id="PF03061">
    <property type="entry name" value="4HBT"/>
    <property type="match status" value="2"/>
</dbReference>
<feature type="compositionally biased region" description="Basic and acidic residues" evidence="2">
    <location>
        <begin position="205"/>
        <end position="217"/>
    </location>
</feature>
<dbReference type="VEuPathDB" id="FungiDB:SeMB42_g03647"/>
<dbReference type="Proteomes" id="UP000320475">
    <property type="component" value="Unassembled WGS sequence"/>
</dbReference>
<dbReference type="InterPro" id="IPR029069">
    <property type="entry name" value="HotDog_dom_sf"/>
</dbReference>
<comment type="caution">
    <text evidence="5">The sequence shown here is derived from an EMBL/GenBank/DDBJ whole genome shotgun (WGS) entry which is preliminary data.</text>
</comment>
<keyword evidence="3" id="KW-0472">Membrane</keyword>
<reference evidence="5 6" key="1">
    <citation type="journal article" date="2019" name="Sci. Rep.">
        <title>Comparative genomics of chytrid fungi reveal insights into the obligate biotrophic and pathogenic lifestyle of Synchytrium endobioticum.</title>
        <authorList>
            <person name="van de Vossenberg B.T.L.H."/>
            <person name="Warris S."/>
            <person name="Nguyen H.D.T."/>
            <person name="van Gent-Pelzer M.P.E."/>
            <person name="Joly D.L."/>
            <person name="van de Geest H.C."/>
            <person name="Bonants P.J.M."/>
            <person name="Smith D.S."/>
            <person name="Levesque C.A."/>
            <person name="van der Lee T.A.J."/>
        </authorList>
    </citation>
    <scope>NUCLEOTIDE SEQUENCE [LARGE SCALE GENOMIC DNA]</scope>
    <source>
        <strain evidence="5 6">LEV6574</strain>
    </source>
</reference>
<evidence type="ECO:0000256" key="1">
    <source>
        <dbReference type="ARBA" id="ARBA00022801"/>
    </source>
</evidence>
<dbReference type="OrthoDB" id="3184331at2759"/>
<feature type="domain" description="HotDog ACOT-type" evidence="4">
    <location>
        <begin position="269"/>
        <end position="375"/>
    </location>
</feature>
<evidence type="ECO:0000313" key="5">
    <source>
        <dbReference type="EMBL" id="TPX51709.1"/>
    </source>
</evidence>
<evidence type="ECO:0000313" key="6">
    <source>
        <dbReference type="Proteomes" id="UP000320475"/>
    </source>
</evidence>
<keyword evidence="3" id="KW-0812">Transmembrane</keyword>
<feature type="region of interest" description="Disordered" evidence="2">
    <location>
        <begin position="196"/>
        <end position="224"/>
    </location>
</feature>